<reference evidence="5 6" key="1">
    <citation type="journal article" date="2018" name="Plant J.">
        <title>Genome sequences of Chlorella sorokiniana UTEX 1602 and Micractinium conductrix SAG 241.80: implications to maltose excretion by a green alga.</title>
        <authorList>
            <person name="Arriola M.B."/>
            <person name="Velmurugan N."/>
            <person name="Zhang Y."/>
            <person name="Plunkett M.H."/>
            <person name="Hondzo H."/>
            <person name="Barney B.M."/>
        </authorList>
    </citation>
    <scope>NUCLEOTIDE SEQUENCE [LARGE SCALE GENOMIC DNA]</scope>
    <source>
        <strain evidence="6">UTEX 1602</strain>
    </source>
</reference>
<evidence type="ECO:0000256" key="3">
    <source>
        <dbReference type="SAM" id="SignalP"/>
    </source>
</evidence>
<feature type="compositionally biased region" description="Low complexity" evidence="2">
    <location>
        <begin position="49"/>
        <end position="80"/>
    </location>
</feature>
<sequence>MKQPGSGACGPRRAAALILLLLAAGAAAVPGGLSDPLVVRRKLPRRVAAQQQQQPAGAALLPTTGTTVVRQQQHQQQPTGANTTTAAQHPPQKLGPGPAAAQAQQAVPGTEEWRRPSVDCSEMENCKRCRRYQGCTSCTAGYTLNERDNGLGDTTYCADAFAGKSRDWLMAYPWVAYCAPYLGGMSQANCGKCLRMTSTRTGSQVIVRIVDMCGHGMIDSDRLSAFVPLDTDKGGYAAGHLDIKLELVAC</sequence>
<dbReference type="PRINTS" id="PR00602">
    <property type="entry name" value="BARWIN"/>
</dbReference>
<evidence type="ECO:0000259" key="4">
    <source>
        <dbReference type="PROSITE" id="PS51174"/>
    </source>
</evidence>
<dbReference type="SUPFAM" id="SSF50685">
    <property type="entry name" value="Barwin-like endoglucanases"/>
    <property type="match status" value="1"/>
</dbReference>
<dbReference type="Gene3D" id="2.40.40.10">
    <property type="entry name" value="RlpA-like domain"/>
    <property type="match status" value="1"/>
</dbReference>
<feature type="chain" id="PRO_5015132506" evidence="3">
    <location>
        <begin position="29"/>
        <end position="250"/>
    </location>
</feature>
<dbReference type="EMBL" id="LHPG02000006">
    <property type="protein sequence ID" value="PRW57802.1"/>
    <property type="molecule type" value="Genomic_DNA"/>
</dbReference>
<organism evidence="5 6">
    <name type="scientific">Chlorella sorokiniana</name>
    <name type="common">Freshwater green alga</name>
    <dbReference type="NCBI Taxonomy" id="3076"/>
    <lineage>
        <taxon>Eukaryota</taxon>
        <taxon>Viridiplantae</taxon>
        <taxon>Chlorophyta</taxon>
        <taxon>core chlorophytes</taxon>
        <taxon>Trebouxiophyceae</taxon>
        <taxon>Chlorellales</taxon>
        <taxon>Chlorellaceae</taxon>
        <taxon>Chlorella clade</taxon>
        <taxon>Chlorella</taxon>
    </lineage>
</organism>
<dbReference type="OrthoDB" id="507449at2759"/>
<keyword evidence="1" id="KW-1015">Disulfide bond</keyword>
<dbReference type="GO" id="GO:0042742">
    <property type="term" value="P:defense response to bacterium"/>
    <property type="evidence" value="ECO:0007669"/>
    <property type="project" value="InterPro"/>
</dbReference>
<proteinExistence type="predicted"/>
<comment type="caution">
    <text evidence="5">The sequence shown here is derived from an EMBL/GenBank/DDBJ whole genome shotgun (WGS) entry which is preliminary data.</text>
</comment>
<dbReference type="GO" id="GO:0050832">
    <property type="term" value="P:defense response to fungus"/>
    <property type="evidence" value="ECO:0007669"/>
    <property type="project" value="InterPro"/>
</dbReference>
<gene>
    <name evidence="5" type="ORF">C2E21_3533</name>
</gene>
<dbReference type="Proteomes" id="UP000239899">
    <property type="component" value="Unassembled WGS sequence"/>
</dbReference>
<keyword evidence="6" id="KW-1185">Reference proteome</keyword>
<feature type="signal peptide" evidence="3">
    <location>
        <begin position="1"/>
        <end position="28"/>
    </location>
</feature>
<dbReference type="InterPro" id="IPR036908">
    <property type="entry name" value="RlpA-like_sf"/>
</dbReference>
<evidence type="ECO:0000256" key="1">
    <source>
        <dbReference type="ARBA" id="ARBA00023157"/>
    </source>
</evidence>
<evidence type="ECO:0000256" key="2">
    <source>
        <dbReference type="SAM" id="MobiDB-lite"/>
    </source>
</evidence>
<dbReference type="Pfam" id="PF00967">
    <property type="entry name" value="Barwin"/>
    <property type="match status" value="1"/>
</dbReference>
<dbReference type="InterPro" id="IPR001153">
    <property type="entry name" value="Barwin_dom"/>
</dbReference>
<keyword evidence="3" id="KW-0732">Signal</keyword>
<feature type="domain" description="Barwin" evidence="4">
    <location>
        <begin position="102"/>
        <end position="250"/>
    </location>
</feature>
<feature type="region of interest" description="Disordered" evidence="2">
    <location>
        <begin position="49"/>
        <end position="114"/>
    </location>
</feature>
<accession>A0A2P6TUQ3</accession>
<feature type="compositionally biased region" description="Low complexity" evidence="2">
    <location>
        <begin position="90"/>
        <end position="109"/>
    </location>
</feature>
<evidence type="ECO:0000313" key="5">
    <source>
        <dbReference type="EMBL" id="PRW57802.1"/>
    </source>
</evidence>
<protein>
    <submittedName>
        <fullName evidence="5">Pathogenesis-related PR-4-like</fullName>
    </submittedName>
</protein>
<name>A0A2P6TUQ3_CHLSO</name>
<dbReference type="GO" id="GO:0004540">
    <property type="term" value="F:RNA nuclease activity"/>
    <property type="evidence" value="ECO:0007669"/>
    <property type="project" value="InterPro"/>
</dbReference>
<dbReference type="PANTHER" id="PTHR46351:SF3">
    <property type="entry name" value="WOUND-INDUCED PROTEIN WIN2"/>
    <property type="match status" value="1"/>
</dbReference>
<dbReference type="PANTHER" id="PTHR46351">
    <property type="entry name" value="WOUND-INDUCED PROTEIN WIN2"/>
    <property type="match status" value="1"/>
</dbReference>
<dbReference type="InterPro" id="IPR044301">
    <property type="entry name" value="PR4"/>
</dbReference>
<dbReference type="AlphaFoldDB" id="A0A2P6TUQ3"/>
<evidence type="ECO:0000313" key="6">
    <source>
        <dbReference type="Proteomes" id="UP000239899"/>
    </source>
</evidence>
<dbReference type="PROSITE" id="PS51174">
    <property type="entry name" value="BARWIN_3"/>
    <property type="match status" value="1"/>
</dbReference>